<evidence type="ECO:0000313" key="4">
    <source>
        <dbReference type="Proteomes" id="UP001530377"/>
    </source>
</evidence>
<reference evidence="3 4" key="1">
    <citation type="submission" date="2024-10" db="EMBL/GenBank/DDBJ databases">
        <title>Updated reference genomes for cyclostephanoid diatoms.</title>
        <authorList>
            <person name="Roberts W.R."/>
            <person name="Alverson A.J."/>
        </authorList>
    </citation>
    <scope>NUCLEOTIDE SEQUENCE [LARGE SCALE GENOMIC DNA]</scope>
    <source>
        <strain evidence="3 4">AJA228-03</strain>
    </source>
</reference>
<feature type="compositionally biased region" description="Polar residues" evidence="1">
    <location>
        <begin position="853"/>
        <end position="866"/>
    </location>
</feature>
<feature type="compositionally biased region" description="Polar residues" evidence="1">
    <location>
        <begin position="363"/>
        <end position="376"/>
    </location>
</feature>
<proteinExistence type="predicted"/>
<feature type="compositionally biased region" description="Gly residues" evidence="1">
    <location>
        <begin position="286"/>
        <end position="296"/>
    </location>
</feature>
<feature type="compositionally biased region" description="Low complexity" evidence="1">
    <location>
        <begin position="902"/>
        <end position="917"/>
    </location>
</feature>
<evidence type="ECO:0000313" key="3">
    <source>
        <dbReference type="EMBL" id="KAL3826679.1"/>
    </source>
</evidence>
<feature type="compositionally biased region" description="Low complexity" evidence="1">
    <location>
        <begin position="703"/>
        <end position="714"/>
    </location>
</feature>
<organism evidence="3 4">
    <name type="scientific">Cyclostephanos tholiformis</name>
    <dbReference type="NCBI Taxonomy" id="382380"/>
    <lineage>
        <taxon>Eukaryota</taxon>
        <taxon>Sar</taxon>
        <taxon>Stramenopiles</taxon>
        <taxon>Ochrophyta</taxon>
        <taxon>Bacillariophyta</taxon>
        <taxon>Coscinodiscophyceae</taxon>
        <taxon>Thalassiosirophycidae</taxon>
        <taxon>Stephanodiscales</taxon>
        <taxon>Stephanodiscaceae</taxon>
        <taxon>Cyclostephanos</taxon>
    </lineage>
</organism>
<feature type="region of interest" description="Disordered" evidence="1">
    <location>
        <begin position="572"/>
        <end position="598"/>
    </location>
</feature>
<feature type="region of interest" description="Disordered" evidence="1">
    <location>
        <begin position="787"/>
        <end position="866"/>
    </location>
</feature>
<dbReference type="Proteomes" id="UP001530377">
    <property type="component" value="Unassembled WGS sequence"/>
</dbReference>
<dbReference type="Gene3D" id="2.30.42.10">
    <property type="match status" value="1"/>
</dbReference>
<dbReference type="PANTHER" id="PTHR38909:SF1">
    <property type="entry name" value="G PROTEIN GAMMA DOMAIN-CONTAINING PROTEIN"/>
    <property type="match status" value="1"/>
</dbReference>
<feature type="compositionally biased region" description="Low complexity" evidence="1">
    <location>
        <begin position="841"/>
        <end position="852"/>
    </location>
</feature>
<dbReference type="PANTHER" id="PTHR38909">
    <property type="entry name" value="G PROTEIN GAMMA DOMAIN-CONTAINING PROTEIN"/>
    <property type="match status" value="1"/>
</dbReference>
<feature type="region of interest" description="Disordered" evidence="1">
    <location>
        <begin position="1"/>
        <end position="135"/>
    </location>
</feature>
<feature type="compositionally biased region" description="Low complexity" evidence="1">
    <location>
        <begin position="234"/>
        <end position="245"/>
    </location>
</feature>
<evidence type="ECO:0000256" key="1">
    <source>
        <dbReference type="SAM" id="MobiDB-lite"/>
    </source>
</evidence>
<feature type="region of interest" description="Disordered" evidence="1">
    <location>
        <begin position="896"/>
        <end position="956"/>
    </location>
</feature>
<keyword evidence="4" id="KW-1185">Reference proteome</keyword>
<dbReference type="EMBL" id="JALLPB020000016">
    <property type="protein sequence ID" value="KAL3826679.1"/>
    <property type="molecule type" value="Genomic_DNA"/>
</dbReference>
<evidence type="ECO:0000259" key="2">
    <source>
        <dbReference type="PROSITE" id="PS50106"/>
    </source>
</evidence>
<dbReference type="SUPFAM" id="SSF50156">
    <property type="entry name" value="PDZ domain-like"/>
    <property type="match status" value="1"/>
</dbReference>
<feature type="compositionally biased region" description="Polar residues" evidence="1">
    <location>
        <begin position="931"/>
        <end position="940"/>
    </location>
</feature>
<feature type="compositionally biased region" description="Gly residues" evidence="1">
    <location>
        <begin position="329"/>
        <end position="342"/>
    </location>
</feature>
<accession>A0ABD3SQ20</accession>
<name>A0ABD3SQ20_9STRA</name>
<protein>
    <recommendedName>
        <fullName evidence="2">PDZ domain-containing protein</fullName>
    </recommendedName>
</protein>
<feature type="compositionally biased region" description="Basic residues" evidence="1">
    <location>
        <begin position="804"/>
        <end position="818"/>
    </location>
</feature>
<feature type="compositionally biased region" description="Basic and acidic residues" evidence="1">
    <location>
        <begin position="63"/>
        <end position="77"/>
    </location>
</feature>
<dbReference type="InterPro" id="IPR001478">
    <property type="entry name" value="PDZ"/>
</dbReference>
<dbReference type="AlphaFoldDB" id="A0ABD3SQ20"/>
<dbReference type="PROSITE" id="PS50106">
    <property type="entry name" value="PDZ"/>
    <property type="match status" value="1"/>
</dbReference>
<feature type="domain" description="PDZ" evidence="2">
    <location>
        <begin position="978"/>
        <end position="1049"/>
    </location>
</feature>
<feature type="compositionally biased region" description="Low complexity" evidence="1">
    <location>
        <begin position="92"/>
        <end position="105"/>
    </location>
</feature>
<feature type="compositionally biased region" description="Gly residues" evidence="1">
    <location>
        <begin position="80"/>
        <end position="89"/>
    </location>
</feature>
<gene>
    <name evidence="3" type="ORF">ACHAXA_001202</name>
</gene>
<feature type="compositionally biased region" description="Polar residues" evidence="1">
    <location>
        <begin position="25"/>
        <end position="42"/>
    </location>
</feature>
<comment type="caution">
    <text evidence="3">The sequence shown here is derived from an EMBL/GenBank/DDBJ whole genome shotgun (WGS) entry which is preliminary data.</text>
</comment>
<feature type="region of interest" description="Disordered" evidence="1">
    <location>
        <begin position="226"/>
        <end position="389"/>
    </location>
</feature>
<feature type="region of interest" description="Disordered" evidence="1">
    <location>
        <begin position="154"/>
        <end position="197"/>
    </location>
</feature>
<dbReference type="InterPro" id="IPR036034">
    <property type="entry name" value="PDZ_sf"/>
</dbReference>
<feature type="region of interest" description="Disordered" evidence="1">
    <location>
        <begin position="681"/>
        <end position="725"/>
    </location>
</feature>
<feature type="compositionally biased region" description="Basic residues" evidence="1">
    <location>
        <begin position="48"/>
        <end position="62"/>
    </location>
</feature>
<dbReference type="Pfam" id="PF00595">
    <property type="entry name" value="PDZ"/>
    <property type="match status" value="1"/>
</dbReference>
<feature type="compositionally biased region" description="Gly residues" evidence="1">
    <location>
        <begin position="108"/>
        <end position="118"/>
    </location>
</feature>
<feature type="compositionally biased region" description="Low complexity" evidence="1">
    <location>
        <begin position="300"/>
        <end position="311"/>
    </location>
</feature>
<feature type="compositionally biased region" description="Basic and acidic residues" evidence="1">
    <location>
        <begin position="831"/>
        <end position="840"/>
    </location>
</feature>
<sequence length="1055" mass="109574">MTMGFLKLFRRNKKTKDPAEAGILSASSATSAFHHNNGQHGSMTGGGRQKKLSKRQLKKQMKKDRLAHFPSSEERSSKGGLSGGGGGMGAWAQQQPPQSQADYYSIVGGRGGGSGVGGASSSSPPPPTAWDVAEDQKENKGSIAALPAFFSSSFTSSNSSSGGLKTAGGKRLAPMSHQSASDVQHHHLYKQQQQQDVASSFDAASSGFYEDVDLYAKPALSMIAEERSPRNAVSPGGQSSTSTSPEANGGGGGFGSFPSSGETTNGGHPIDEYDDQPPSLSVRANNGGGNRIGGGVEDQSSTTTTTLASSSVISPSMSGNKPPLTPNRHGGGGGAIGYGGSVGQVSSPSHFRNAHHHHGMTVDTASPNSYRQQDGSRLSLGSPDPDDAASLRGMRIAGSEEMCLSVDDEDDEYNRLIAGGGRAGNCGAASGNANGGGSSGSNKVVGGGTEEKFVSALDRSPFGYTASDDDDNALFPALVEDKDPWNHHTQNANGPNKAGILPMANETQEDMRAWTPSPTKKGSSFTFQGDPVMMNSGAQGENKQEIQGQANKVLFENFADFEPFIPSSSHRLFHAPKTAGSSSGGGGNGSSKSVAHNSSPVSALLEDWRARKSGHRSNDGSAIGFLSRTSGGIGGSSSFNSAPVLTPSNIRGQVNSARLQETGGPSISRVIDNLELHVNKRLGGGGGAPPAARSSTGGGGHGSHSSVNSHSQQSHRSDRIEIGSASAIREAKERIRRENLMNNESKMIDMLATGDVVGVNNATNKKDNWLFDEVAGTLGPRSVAADLESLGGRSGKSRNSLGGKSHRSGKSHKSRKSRSGASGHHTSRRAHRDEGDDGSRTSRNSRNSYRSYQTTKSMVSQMSEQSRSVANDLLRLEAQLSMVGKSRNIGGSAAAGVGGSSNGSVSGAAPSASTVVSRTESNKRRDDCGMTVTSNFTIHNGKSSSSRSGGAREHISASARRAAARTLLSKATVVAPPGKLGIILANRTDLRGTVVSGVRTSSVLADKVSPGDRIIAIDGEDVSQMNVKEITTIMARKSEFERVLVLLATPKVQYD</sequence>